<dbReference type="EMBL" id="HG917868">
    <property type="protein sequence ID" value="CDM67669.1"/>
    <property type="molecule type" value="Genomic_DNA"/>
</dbReference>
<dbReference type="InterPro" id="IPR028994">
    <property type="entry name" value="Integrin_alpha_N"/>
</dbReference>
<name>W6RVN3_9CLOT</name>
<gene>
    <name evidence="2" type="ORF">CM240_0504</name>
</gene>
<dbReference type="PATRIC" id="fig|1216932.3.peg.488"/>
<evidence type="ECO:0008006" key="4">
    <source>
        <dbReference type="Google" id="ProtNLM"/>
    </source>
</evidence>
<proteinExistence type="predicted"/>
<dbReference type="SUPFAM" id="SSF69318">
    <property type="entry name" value="Integrin alpha N-terminal domain"/>
    <property type="match status" value="1"/>
</dbReference>
<dbReference type="OrthoDB" id="1653343at2"/>
<feature type="chain" id="PRO_5004883326" description="Secreted protein" evidence="1">
    <location>
        <begin position="27"/>
        <end position="266"/>
    </location>
</feature>
<keyword evidence="1" id="KW-0732">Signal</keyword>
<organism evidence="2 3">
    <name type="scientific">Clostridium bornimense</name>
    <dbReference type="NCBI Taxonomy" id="1216932"/>
    <lineage>
        <taxon>Bacteria</taxon>
        <taxon>Bacillati</taxon>
        <taxon>Bacillota</taxon>
        <taxon>Clostridia</taxon>
        <taxon>Eubacteriales</taxon>
        <taxon>Clostridiaceae</taxon>
        <taxon>Clostridium</taxon>
    </lineage>
</organism>
<feature type="signal peptide" evidence="1">
    <location>
        <begin position="1"/>
        <end position="26"/>
    </location>
</feature>
<accession>W6RVN3</accession>
<protein>
    <recommendedName>
        <fullName evidence="4">Secreted protein</fullName>
    </recommendedName>
</protein>
<evidence type="ECO:0000256" key="1">
    <source>
        <dbReference type="SAM" id="SignalP"/>
    </source>
</evidence>
<evidence type="ECO:0000313" key="3">
    <source>
        <dbReference type="Proteomes" id="UP000019426"/>
    </source>
</evidence>
<dbReference type="RefSeq" id="WP_051483645.1">
    <property type="nucleotide sequence ID" value="NZ_HG917868.1"/>
</dbReference>
<evidence type="ECO:0000313" key="2">
    <source>
        <dbReference type="EMBL" id="CDM67669.1"/>
    </source>
</evidence>
<keyword evidence="3" id="KW-1185">Reference proteome</keyword>
<dbReference type="STRING" id="1216932.CM240_0504"/>
<dbReference type="HOGENOM" id="CLU_1044688_0_0_9"/>
<sequence length="266" mass="29942">MKIKSILIFLLNATFCFNLINFHSLASENTGSIDIDALKNYSIISEYSEDVTGDNIEDRILLLAMNIENTNNIKSSIKICVVDGITSKYVIKCPGYFDSGYDPKISFGDINNDGVKEILVSINSGGSCNFSFQNILSFKDLIPYEIIDSKKFNRGLNYIVTLKDNYYYEVKNLELNKLFGLKLTNPYKYPNAYDSKGNLTSSVIGSYIPGYYKTELVDVDTDRIIELVTYQKIIGFSNNNTIAIAEGIFKYENGALRLKDLKVISV</sequence>
<dbReference type="AlphaFoldDB" id="W6RVN3"/>
<dbReference type="Proteomes" id="UP000019426">
    <property type="component" value="Chromosome M2/40_rep1"/>
</dbReference>
<dbReference type="KEGG" id="clt:CM240_0504"/>
<reference evidence="2 3" key="1">
    <citation type="submission" date="2013-11" db="EMBL/GenBank/DDBJ databases">
        <title>Complete genome sequence of Clostridum sp. M2/40.</title>
        <authorList>
            <person name="Wibberg D."/>
            <person name="Puehler A."/>
            <person name="Schlueter A."/>
        </authorList>
    </citation>
    <scope>NUCLEOTIDE SEQUENCE [LARGE SCALE GENOMIC DNA]</scope>
    <source>
        <strain evidence="3">M2/40</strain>
    </source>
</reference>